<reference evidence="1" key="1">
    <citation type="submission" date="2024-09" db="EMBL/GenBank/DDBJ databases">
        <title>Draft Genome Sequences of Neofusicoccum parvum.</title>
        <authorList>
            <person name="Ashida A."/>
            <person name="Camagna M."/>
            <person name="Tanaka A."/>
            <person name="Takemoto D."/>
        </authorList>
    </citation>
    <scope>NUCLEOTIDE SEQUENCE</scope>
    <source>
        <strain evidence="1">PPO83</strain>
    </source>
</reference>
<evidence type="ECO:0000313" key="2">
    <source>
        <dbReference type="Proteomes" id="UP001165186"/>
    </source>
</evidence>
<protein>
    <submittedName>
        <fullName evidence="1">Isoamyl alcohol oxidase</fullName>
    </submittedName>
</protein>
<proteinExistence type="predicted"/>
<sequence>MAAAVANKDCDPFTPREQPCLPGQSVAFSVNASGPADFARAIRFAQSENIRLVIHNTGHDYLGKSTGKGALSVWTHYMKDVQFVDYNSAYYTGPAIKLGAGIQVEEAYEAAHQRNALVVGGDCATVGVVGGYLQGGGHSALSSLYGLAADHTLEWEVVDGTGRLHIATPERNADLYWALSGGGGGTYGIASSVTIKLHPDLPLTGVAMSFDLDPQHPQAFHRAVSKYHELVPRITASRGMGIAAITNSSFLLTPLTLPHVSGTGAIDLIMPLLTELDDQGVRYSLNITESPNWLEYWTRLIKPNPTQLVENGQYGGWMVPRSVVEADGDDLQSAVQHITDAGCTFVGLALNVSLPEGGSRVRNSVLPAWREAAMNVILST</sequence>
<dbReference type="Proteomes" id="UP001165186">
    <property type="component" value="Unassembled WGS sequence"/>
</dbReference>
<comment type="caution">
    <text evidence="1">The sequence shown here is derived from an EMBL/GenBank/DDBJ whole genome shotgun (WGS) entry which is preliminary data.</text>
</comment>
<accession>A0ACB5RZJ5</accession>
<evidence type="ECO:0000313" key="1">
    <source>
        <dbReference type="EMBL" id="GME25900.1"/>
    </source>
</evidence>
<dbReference type="EMBL" id="BSXG01000023">
    <property type="protein sequence ID" value="GME25900.1"/>
    <property type="molecule type" value="Genomic_DNA"/>
</dbReference>
<organism evidence="1 2">
    <name type="scientific">Neofusicoccum parvum</name>
    <dbReference type="NCBI Taxonomy" id="310453"/>
    <lineage>
        <taxon>Eukaryota</taxon>
        <taxon>Fungi</taxon>
        <taxon>Dikarya</taxon>
        <taxon>Ascomycota</taxon>
        <taxon>Pezizomycotina</taxon>
        <taxon>Dothideomycetes</taxon>
        <taxon>Dothideomycetes incertae sedis</taxon>
        <taxon>Botryosphaeriales</taxon>
        <taxon>Botryosphaeriaceae</taxon>
        <taxon>Neofusicoccum</taxon>
    </lineage>
</organism>
<gene>
    <name evidence="1" type="primary">g2771</name>
    <name evidence="1" type="ORF">NpPPO83_00002771</name>
</gene>
<name>A0ACB5RZJ5_9PEZI</name>
<keyword evidence="2" id="KW-1185">Reference proteome</keyword>